<evidence type="ECO:0000313" key="13">
    <source>
        <dbReference type="Proteomes" id="UP001652740"/>
    </source>
</evidence>
<evidence type="ECO:0000256" key="6">
    <source>
        <dbReference type="ARBA" id="ARBA00022833"/>
    </source>
</evidence>
<comment type="function">
    <text evidence="11">Putative transcription factor required for axon growth and guidance in the central and peripheral nervous systems. Repels CNS axons away from the midline by promoting the expression of the midline repellent sli and its receptor robo.</text>
</comment>
<dbReference type="GeneID" id="113512292"/>
<comment type="subcellular location">
    <subcellularLocation>
        <location evidence="1">Nucleus</location>
    </subcellularLocation>
</comment>
<dbReference type="Gene3D" id="3.30.710.10">
    <property type="entry name" value="Potassium Channel Kv1.1, Chain A"/>
    <property type="match status" value="1"/>
</dbReference>
<dbReference type="InterPro" id="IPR011333">
    <property type="entry name" value="SKP1/BTB/POZ_sf"/>
</dbReference>
<dbReference type="RefSeq" id="XP_052756005.1">
    <property type="nucleotide sequence ID" value="XM_052900045.1"/>
</dbReference>
<gene>
    <name evidence="14 15" type="primary">LOC113512292</name>
</gene>
<dbReference type="InterPro" id="IPR000210">
    <property type="entry name" value="BTB/POZ_dom"/>
</dbReference>
<keyword evidence="4" id="KW-0863">Zinc-finger</keyword>
<evidence type="ECO:0000256" key="7">
    <source>
        <dbReference type="ARBA" id="ARBA00022902"/>
    </source>
</evidence>
<evidence type="ECO:0000259" key="12">
    <source>
        <dbReference type="PROSITE" id="PS50097"/>
    </source>
</evidence>
<dbReference type="CDD" id="cd18315">
    <property type="entry name" value="BTB_POZ_BAB-like"/>
    <property type="match status" value="1"/>
</dbReference>
<protein>
    <submittedName>
        <fullName evidence="14 15">Protein abrupt-like isoform X1</fullName>
    </submittedName>
</protein>
<accession>A0ABM3MXC0</accession>
<evidence type="ECO:0000313" key="14">
    <source>
        <dbReference type="RefSeq" id="XP_052756005.1"/>
    </source>
</evidence>
<dbReference type="PROSITE" id="PS50097">
    <property type="entry name" value="BTB"/>
    <property type="match status" value="1"/>
</dbReference>
<sequence>MSPSTQFCISWDSYKNNMILGFSRLQQKEEFVDMTLAAEGHFVKVHKNVVALASPYLKEILQSTVCQHPVIFLSHISQKVLSYILEYIYTGEVQVPTDDMNAFIEACKCLHLAGVENIGPKNVITSSNNNQLHLTKSEEPINEHNNYVAHITINDVNDLDVQHFGNDQLLDNIDESMKEVTSDKCDNYSNTVNHAEKSIINASVLHNIIQNNNQINNDLDLPESFNVLDELQSDIKSNNSIDIRESEQKMSIDDTQLPRYSTSNRGSLQLILNGYIYYNHHIANKGRKRRWRCIDYRTIQCPAFIDTDDEVIVNRECLHRHPSHRNKILKKANQNLIFTSITKATEQDSV</sequence>
<keyword evidence="10" id="KW-0539">Nucleus</keyword>
<evidence type="ECO:0000256" key="3">
    <source>
        <dbReference type="ARBA" id="ARBA00022723"/>
    </source>
</evidence>
<dbReference type="Gene3D" id="2.20.25.240">
    <property type="match status" value="1"/>
</dbReference>
<dbReference type="SMART" id="SM00225">
    <property type="entry name" value="BTB"/>
    <property type="match status" value="1"/>
</dbReference>
<proteinExistence type="predicted"/>
<evidence type="ECO:0000256" key="11">
    <source>
        <dbReference type="ARBA" id="ARBA00037382"/>
    </source>
</evidence>
<dbReference type="SUPFAM" id="SSF54695">
    <property type="entry name" value="POZ domain"/>
    <property type="match status" value="1"/>
</dbReference>
<name>A0ABM3MXC0_GALME</name>
<feature type="domain" description="BTB" evidence="12">
    <location>
        <begin position="32"/>
        <end position="97"/>
    </location>
</feature>
<keyword evidence="2" id="KW-0217">Developmental protein</keyword>
<dbReference type="PANTHER" id="PTHR23110:SF111">
    <property type="entry name" value="LONGITUDINALS LACKING PROTEIN, ISOFORMS F_I_K_T"/>
    <property type="match status" value="1"/>
</dbReference>
<evidence type="ECO:0000256" key="8">
    <source>
        <dbReference type="ARBA" id="ARBA00023015"/>
    </source>
</evidence>
<keyword evidence="7" id="KW-0524">Neurogenesis</keyword>
<evidence type="ECO:0000256" key="4">
    <source>
        <dbReference type="ARBA" id="ARBA00022771"/>
    </source>
</evidence>
<evidence type="ECO:0000256" key="1">
    <source>
        <dbReference type="ARBA" id="ARBA00004123"/>
    </source>
</evidence>
<keyword evidence="5" id="KW-0221">Differentiation</keyword>
<reference evidence="14 15" key="1">
    <citation type="submission" date="2025-05" db="UniProtKB">
        <authorList>
            <consortium name="RefSeq"/>
        </authorList>
    </citation>
    <scope>IDENTIFICATION</scope>
    <source>
        <tissue evidence="14 15">Whole larvae</tissue>
    </source>
</reference>
<keyword evidence="6" id="KW-0862">Zinc</keyword>
<evidence type="ECO:0000256" key="5">
    <source>
        <dbReference type="ARBA" id="ARBA00022782"/>
    </source>
</evidence>
<dbReference type="Proteomes" id="UP001652740">
    <property type="component" value="Unplaced"/>
</dbReference>
<dbReference type="PANTHER" id="PTHR23110">
    <property type="entry name" value="BTB DOMAIN TRANSCRIPTION FACTOR"/>
    <property type="match status" value="1"/>
</dbReference>
<keyword evidence="9" id="KW-0804">Transcription</keyword>
<dbReference type="InterPro" id="IPR007588">
    <property type="entry name" value="Znf_FLYWCH"/>
</dbReference>
<keyword evidence="3" id="KW-0479">Metal-binding</keyword>
<dbReference type="Pfam" id="PF04500">
    <property type="entry name" value="FLYWCH"/>
    <property type="match status" value="1"/>
</dbReference>
<evidence type="ECO:0000256" key="9">
    <source>
        <dbReference type="ARBA" id="ARBA00023163"/>
    </source>
</evidence>
<evidence type="ECO:0000256" key="2">
    <source>
        <dbReference type="ARBA" id="ARBA00022473"/>
    </source>
</evidence>
<evidence type="ECO:0000313" key="15">
    <source>
        <dbReference type="RefSeq" id="XP_052756006.1"/>
    </source>
</evidence>
<organism evidence="13 14">
    <name type="scientific">Galleria mellonella</name>
    <name type="common">Greater wax moth</name>
    <dbReference type="NCBI Taxonomy" id="7137"/>
    <lineage>
        <taxon>Eukaryota</taxon>
        <taxon>Metazoa</taxon>
        <taxon>Ecdysozoa</taxon>
        <taxon>Arthropoda</taxon>
        <taxon>Hexapoda</taxon>
        <taxon>Insecta</taxon>
        <taxon>Pterygota</taxon>
        <taxon>Neoptera</taxon>
        <taxon>Endopterygota</taxon>
        <taxon>Lepidoptera</taxon>
        <taxon>Glossata</taxon>
        <taxon>Ditrysia</taxon>
        <taxon>Pyraloidea</taxon>
        <taxon>Pyralidae</taxon>
        <taxon>Galleriinae</taxon>
        <taxon>Galleria</taxon>
    </lineage>
</organism>
<evidence type="ECO:0000256" key="10">
    <source>
        <dbReference type="ARBA" id="ARBA00023242"/>
    </source>
</evidence>
<keyword evidence="8" id="KW-0805">Transcription regulation</keyword>
<dbReference type="Pfam" id="PF00651">
    <property type="entry name" value="BTB"/>
    <property type="match status" value="1"/>
</dbReference>
<dbReference type="InterPro" id="IPR051095">
    <property type="entry name" value="Dros_DevTransReg"/>
</dbReference>
<keyword evidence="13" id="KW-1185">Reference proteome</keyword>
<dbReference type="RefSeq" id="XP_052756006.1">
    <property type="nucleotide sequence ID" value="XM_052900046.1"/>
</dbReference>